<dbReference type="VEuPathDB" id="VectorBase:LLOJ005120"/>
<feature type="signal peptide" evidence="2">
    <location>
        <begin position="1"/>
        <end position="16"/>
    </location>
</feature>
<reference evidence="5" key="1">
    <citation type="submission" date="2012-05" db="EMBL/GenBank/DDBJ databases">
        <title>Whole Genome Assembly of Lutzomyia longipalpis.</title>
        <authorList>
            <person name="Richards S."/>
            <person name="Qu C."/>
            <person name="Dillon R."/>
            <person name="Worley K."/>
            <person name="Scherer S."/>
            <person name="Batterton M."/>
            <person name="Taylor A."/>
            <person name="Hawes A."/>
            <person name="Hernandez B."/>
            <person name="Kovar C."/>
            <person name="Mandapat C."/>
            <person name="Pham C."/>
            <person name="Qu C."/>
            <person name="Jing C."/>
            <person name="Bess C."/>
            <person name="Bandaranaike D."/>
            <person name="Ngo D."/>
            <person name="Ongeri F."/>
            <person name="Arias F."/>
            <person name="Lara F."/>
            <person name="Weissenberger G."/>
            <person name="Kamau G."/>
            <person name="Han H."/>
            <person name="Shen H."/>
            <person name="Dinh H."/>
            <person name="Khalil I."/>
            <person name="Jones J."/>
            <person name="Shafer J."/>
            <person name="Jayaseelan J."/>
            <person name="Quiroz J."/>
            <person name="Blankenburg K."/>
            <person name="Nguyen L."/>
            <person name="Jackson L."/>
            <person name="Francisco L."/>
            <person name="Tang L.-Y."/>
            <person name="Pu L.-L."/>
            <person name="Perales L."/>
            <person name="Lorensuhewa L."/>
            <person name="Munidasa M."/>
            <person name="Coyle M."/>
            <person name="Taylor M."/>
            <person name="Puazo M."/>
            <person name="Firestine M."/>
            <person name="Scheel M."/>
            <person name="Javaid M."/>
            <person name="Wang M."/>
            <person name="Li M."/>
            <person name="Tabassum N."/>
            <person name="Saada N."/>
            <person name="Osuji N."/>
            <person name="Aqrawi P."/>
            <person name="Fu Q."/>
            <person name="Thornton R."/>
            <person name="Raj R."/>
            <person name="Goodspeed R."/>
            <person name="Mata R."/>
            <person name="Najjar R."/>
            <person name="Gubbala S."/>
            <person name="Lee S."/>
            <person name="Denson S."/>
            <person name="Patil S."/>
            <person name="Macmil S."/>
            <person name="Qi S."/>
            <person name="Matskevitch T."/>
            <person name="Palculict T."/>
            <person name="Mathew T."/>
            <person name="Vee V."/>
            <person name="Velamala V."/>
            <person name="Korchina V."/>
            <person name="Cai W."/>
            <person name="Liu W."/>
            <person name="Dai W."/>
            <person name="Zou X."/>
            <person name="Zhu Y."/>
            <person name="Zhang Y."/>
            <person name="Wu Y.-Q."/>
            <person name="Xin Y."/>
            <person name="Nazarath L."/>
            <person name="Kovar C."/>
            <person name="Han Y."/>
            <person name="Muzny D."/>
            <person name="Gibbs R."/>
        </authorList>
    </citation>
    <scope>NUCLEOTIDE SEQUENCE [LARGE SCALE GENOMIC DNA]</scope>
    <source>
        <strain evidence="5">Jacobina</strain>
    </source>
</reference>
<accession>A0A1B0CKI3</accession>
<feature type="region of interest" description="Disordered" evidence="1">
    <location>
        <begin position="89"/>
        <end position="330"/>
    </location>
</feature>
<feature type="chain" id="PRO_5044555410" evidence="2">
    <location>
        <begin position="17"/>
        <end position="417"/>
    </location>
</feature>
<evidence type="ECO:0000313" key="5">
    <source>
        <dbReference type="Proteomes" id="UP000092461"/>
    </source>
</evidence>
<feature type="compositionally biased region" description="Pro residues" evidence="1">
    <location>
        <begin position="109"/>
        <end position="125"/>
    </location>
</feature>
<proteinExistence type="predicted"/>
<dbReference type="Proteomes" id="UP000092461">
    <property type="component" value="Unassembled WGS sequence"/>
</dbReference>
<keyword evidence="2" id="KW-0732">Signal</keyword>
<feature type="compositionally biased region" description="Low complexity" evidence="1">
    <location>
        <begin position="222"/>
        <end position="235"/>
    </location>
</feature>
<dbReference type="EMBL" id="AJWK01016310">
    <property type="status" value="NOT_ANNOTATED_CDS"/>
    <property type="molecule type" value="Genomic_DNA"/>
</dbReference>
<protein>
    <submittedName>
        <fullName evidence="3">Putative mucin-2 isoform x2 biarmipes</fullName>
    </submittedName>
</protein>
<name>A0A1B0CKI3_LUTLO</name>
<sequence length="417" mass="46294">MRILVIFVAILGLTQAQNLRLVAVHDGQPGCFIRYEFERLWRNNFDQHAFWRCERWGEGAVRHECPPYTSFQDFWQTCLPNDNWLWTPYSDPPTRPGEQEIDQCEPIENPTPCPTSPPITTPPPEWNTTTTDDGWNTTTPDSSWNTTTPDSGDWNTTTPDSSWNTTTPDSGDWNTTTPDSGDWNTTTPDSGDWNTTTPDSGDWNTTTPDSGDWNTTTPDSGWNTTTPDPNWTTTPIDSETNTTRPSCPTCPPEQTTTTTELPPCTTDEPVDPTEETEEPSEPTDAPTEETSRPPCPTCPPEVTTTPAPCPTCPPTEGTSTPQTPTPPDEDTSGICPGAEEHQYAPGDMDCQPPPCTWEQWLDGTLYPSRNPQEFFQCGPGEGNMYVMPCGPGTCFSFTEQVCVHVVDWRNYCTATAK</sequence>
<reference evidence="3" key="2">
    <citation type="journal article" date="2020" name="BMC">
        <title>Leishmania infection induces a limited differential gene expression in the sand fly midgut.</title>
        <authorList>
            <person name="Coutinho-Abreu I.V."/>
            <person name="Serafim T.D."/>
            <person name="Meneses C."/>
            <person name="Kamhawi S."/>
            <person name="Oliveira F."/>
            <person name="Valenzuela J.G."/>
        </authorList>
    </citation>
    <scope>NUCLEOTIDE SEQUENCE</scope>
    <source>
        <strain evidence="3">Jacobina</strain>
        <tissue evidence="3">Midgut</tissue>
    </source>
</reference>
<feature type="compositionally biased region" description="Acidic residues" evidence="1">
    <location>
        <begin position="268"/>
        <end position="281"/>
    </location>
</feature>
<feature type="compositionally biased region" description="Low complexity" evidence="1">
    <location>
        <begin position="126"/>
        <end position="169"/>
    </location>
</feature>
<evidence type="ECO:0000256" key="1">
    <source>
        <dbReference type="SAM" id="MobiDB-lite"/>
    </source>
</evidence>
<keyword evidence="5" id="KW-1185">Reference proteome</keyword>
<dbReference type="EnsemblMetazoa" id="LLOJ005120-RA">
    <property type="protein sequence ID" value="LLOJ005120-PA"/>
    <property type="gene ID" value="LLOJ005120"/>
</dbReference>
<reference evidence="4" key="3">
    <citation type="submission" date="2020-05" db="UniProtKB">
        <authorList>
            <consortium name="EnsemblMetazoa"/>
        </authorList>
    </citation>
    <scope>IDENTIFICATION</scope>
    <source>
        <strain evidence="4">Jacobina</strain>
    </source>
</reference>
<feature type="compositionally biased region" description="Low complexity" evidence="1">
    <location>
        <begin position="252"/>
        <end position="267"/>
    </location>
</feature>
<dbReference type="AlphaFoldDB" id="A0A1B0CKI3"/>
<evidence type="ECO:0000256" key="2">
    <source>
        <dbReference type="SAM" id="SignalP"/>
    </source>
</evidence>
<dbReference type="VEuPathDB" id="VectorBase:LLONM1_003410"/>
<dbReference type="EMBL" id="GITU01005840">
    <property type="protein sequence ID" value="MBC1174543.1"/>
    <property type="molecule type" value="Transcribed_RNA"/>
</dbReference>
<organism evidence="4 5">
    <name type="scientific">Lutzomyia longipalpis</name>
    <name type="common">Sand fly</name>
    <dbReference type="NCBI Taxonomy" id="7200"/>
    <lineage>
        <taxon>Eukaryota</taxon>
        <taxon>Metazoa</taxon>
        <taxon>Ecdysozoa</taxon>
        <taxon>Arthropoda</taxon>
        <taxon>Hexapoda</taxon>
        <taxon>Insecta</taxon>
        <taxon>Pterygota</taxon>
        <taxon>Neoptera</taxon>
        <taxon>Endopterygota</taxon>
        <taxon>Diptera</taxon>
        <taxon>Nematocera</taxon>
        <taxon>Psychodoidea</taxon>
        <taxon>Psychodidae</taxon>
        <taxon>Lutzomyia</taxon>
        <taxon>Lutzomyia</taxon>
    </lineage>
</organism>
<evidence type="ECO:0000313" key="4">
    <source>
        <dbReference type="EnsemblMetazoa" id="LLOJ005120-PA"/>
    </source>
</evidence>
<feature type="compositionally biased region" description="Polar residues" evidence="1">
    <location>
        <begin position="172"/>
        <end position="221"/>
    </location>
</feature>
<evidence type="ECO:0000313" key="3">
    <source>
        <dbReference type="EMBL" id="MBC1174543.1"/>
    </source>
</evidence>